<dbReference type="FunFam" id="3.40.50.300:FF:000221">
    <property type="entry name" value="Multidrug ABC transporter ATP-binding protein"/>
    <property type="match status" value="1"/>
</dbReference>
<keyword evidence="8 9" id="KW-0472">Membrane</keyword>
<feature type="transmembrane region" description="Helical" evidence="9">
    <location>
        <begin position="285"/>
        <end position="306"/>
    </location>
</feature>
<keyword evidence="7 9" id="KW-1133">Transmembrane helix</keyword>
<evidence type="ECO:0000256" key="4">
    <source>
        <dbReference type="ARBA" id="ARBA00022692"/>
    </source>
</evidence>
<gene>
    <name evidence="12" type="ORF">GPL26_22970</name>
</gene>
<dbReference type="InterPro" id="IPR003593">
    <property type="entry name" value="AAA+_ATPase"/>
</dbReference>
<evidence type="ECO:0000259" key="10">
    <source>
        <dbReference type="PROSITE" id="PS50893"/>
    </source>
</evidence>
<dbReference type="SUPFAM" id="SSF52540">
    <property type="entry name" value="P-loop containing nucleoside triphosphate hydrolases"/>
    <property type="match status" value="1"/>
</dbReference>
<dbReference type="InterPro" id="IPR003439">
    <property type="entry name" value="ABC_transporter-like_ATP-bd"/>
</dbReference>
<dbReference type="Gene3D" id="1.20.1560.10">
    <property type="entry name" value="ABC transporter type 1, transmembrane domain"/>
    <property type="match status" value="1"/>
</dbReference>
<dbReference type="GO" id="GO:0005886">
    <property type="term" value="C:plasma membrane"/>
    <property type="evidence" value="ECO:0007669"/>
    <property type="project" value="UniProtKB-SubCell"/>
</dbReference>
<evidence type="ECO:0000259" key="11">
    <source>
        <dbReference type="PROSITE" id="PS50929"/>
    </source>
</evidence>
<evidence type="ECO:0000256" key="7">
    <source>
        <dbReference type="ARBA" id="ARBA00022989"/>
    </source>
</evidence>
<feature type="domain" description="ABC transmembrane type-1" evidence="11">
    <location>
        <begin position="17"/>
        <end position="304"/>
    </location>
</feature>
<dbReference type="Proteomes" id="UP000708338">
    <property type="component" value="Unassembled WGS sequence"/>
</dbReference>
<dbReference type="PROSITE" id="PS50893">
    <property type="entry name" value="ABC_TRANSPORTER_2"/>
    <property type="match status" value="1"/>
</dbReference>
<proteinExistence type="predicted"/>
<comment type="subcellular location">
    <subcellularLocation>
        <location evidence="1">Cell membrane</location>
        <topology evidence="1">Multi-pass membrane protein</topology>
    </subcellularLocation>
</comment>
<evidence type="ECO:0000256" key="6">
    <source>
        <dbReference type="ARBA" id="ARBA00022840"/>
    </source>
</evidence>
<dbReference type="InterPro" id="IPR017871">
    <property type="entry name" value="ABC_transporter-like_CS"/>
</dbReference>
<evidence type="ECO:0000256" key="9">
    <source>
        <dbReference type="SAM" id="Phobius"/>
    </source>
</evidence>
<dbReference type="Pfam" id="PF00005">
    <property type="entry name" value="ABC_tran"/>
    <property type="match status" value="1"/>
</dbReference>
<accession>A0AA41FJD2</accession>
<dbReference type="PROSITE" id="PS00211">
    <property type="entry name" value="ABC_TRANSPORTER_1"/>
    <property type="match status" value="1"/>
</dbReference>
<evidence type="ECO:0000256" key="2">
    <source>
        <dbReference type="ARBA" id="ARBA00022448"/>
    </source>
</evidence>
<dbReference type="Gene3D" id="3.40.50.300">
    <property type="entry name" value="P-loop containing nucleotide triphosphate hydrolases"/>
    <property type="match status" value="1"/>
</dbReference>
<dbReference type="GO" id="GO:0016887">
    <property type="term" value="F:ATP hydrolysis activity"/>
    <property type="evidence" value="ECO:0007669"/>
    <property type="project" value="InterPro"/>
</dbReference>
<evidence type="ECO:0000256" key="1">
    <source>
        <dbReference type="ARBA" id="ARBA00004651"/>
    </source>
</evidence>
<dbReference type="PROSITE" id="PS50929">
    <property type="entry name" value="ABC_TM1F"/>
    <property type="match status" value="1"/>
</dbReference>
<evidence type="ECO:0000256" key="3">
    <source>
        <dbReference type="ARBA" id="ARBA00022475"/>
    </source>
</evidence>
<keyword evidence="4 9" id="KW-0812">Transmembrane</keyword>
<dbReference type="PANTHER" id="PTHR43394:SF1">
    <property type="entry name" value="ATP-BINDING CASSETTE SUB-FAMILY B MEMBER 10, MITOCHONDRIAL"/>
    <property type="match status" value="1"/>
</dbReference>
<reference evidence="12" key="1">
    <citation type="journal article" date="2021" name="Gut Microbes">
        <title>A synthetic consortium of 100 gut commensals modulates the composition and function in a colon model of the microbiome of elderly subjects.</title>
        <authorList>
            <person name="Perez M."/>
            <person name="Ntemiri A."/>
            <person name="Tan H."/>
            <person name="Harris H.M.B."/>
            <person name="Roager H.M."/>
            <person name="Ribiere C."/>
            <person name="O'Toole P.W."/>
        </authorList>
    </citation>
    <scope>NUCLEOTIDE SEQUENCE</scope>
    <source>
        <strain evidence="12">MCC335</strain>
    </source>
</reference>
<dbReference type="EMBL" id="WQPS01000063">
    <property type="protein sequence ID" value="MBT9812464.1"/>
    <property type="molecule type" value="Genomic_DNA"/>
</dbReference>
<dbReference type="InterPro" id="IPR011527">
    <property type="entry name" value="ABC1_TM_dom"/>
</dbReference>
<evidence type="ECO:0000313" key="12">
    <source>
        <dbReference type="EMBL" id="MBT9812464.1"/>
    </source>
</evidence>
<feature type="transmembrane region" description="Helical" evidence="9">
    <location>
        <begin position="53"/>
        <end position="73"/>
    </location>
</feature>
<dbReference type="RefSeq" id="WP_215630289.1">
    <property type="nucleotide sequence ID" value="NZ_WQPS01000063.1"/>
</dbReference>
<organism evidence="12 13">
    <name type="scientific">Enterocloster citroniae</name>
    <dbReference type="NCBI Taxonomy" id="358743"/>
    <lineage>
        <taxon>Bacteria</taxon>
        <taxon>Bacillati</taxon>
        <taxon>Bacillota</taxon>
        <taxon>Clostridia</taxon>
        <taxon>Lachnospirales</taxon>
        <taxon>Lachnospiraceae</taxon>
        <taxon>Enterocloster</taxon>
    </lineage>
</organism>
<keyword evidence="6 12" id="KW-0067">ATP-binding</keyword>
<dbReference type="InterPro" id="IPR039421">
    <property type="entry name" value="Type_1_exporter"/>
</dbReference>
<dbReference type="GO" id="GO:0005524">
    <property type="term" value="F:ATP binding"/>
    <property type="evidence" value="ECO:0007669"/>
    <property type="project" value="UniProtKB-KW"/>
</dbReference>
<protein>
    <submittedName>
        <fullName evidence="12">ATP-binding cassette domain-containing protein</fullName>
    </submittedName>
</protein>
<dbReference type="GO" id="GO:0015421">
    <property type="term" value="F:ABC-type oligopeptide transporter activity"/>
    <property type="evidence" value="ECO:0007669"/>
    <property type="project" value="TreeGrafter"/>
</dbReference>
<dbReference type="InterPro" id="IPR027417">
    <property type="entry name" value="P-loop_NTPase"/>
</dbReference>
<name>A0AA41FJD2_9FIRM</name>
<evidence type="ECO:0000313" key="13">
    <source>
        <dbReference type="Proteomes" id="UP000708338"/>
    </source>
</evidence>
<feature type="transmembrane region" description="Helical" evidence="9">
    <location>
        <begin position="20"/>
        <end position="41"/>
    </location>
</feature>
<feature type="transmembrane region" description="Helical" evidence="9">
    <location>
        <begin position="246"/>
        <end position="265"/>
    </location>
</feature>
<feature type="transmembrane region" description="Helical" evidence="9">
    <location>
        <begin position="158"/>
        <end position="175"/>
    </location>
</feature>
<sequence length="583" mass="64423">MLMTLAKSLRSHRKGSLLTIFFSIVEVVFEIIIPLCMANLIDFGIDLGDMGAVWKYGFALLIFAILELGTGMLSAHIGAKASAGFAANLRQDMYDNIQTFSFSNIDKFSTASLVTRLTTDVTNIQNAYQMLIRMAIRGPVMLIFSMAVSFGINSEIAMVFLFAIPVLAFLLFVIIRNVQPIMKRVFATYDELNNVVQENVRGIRVVKSFCQEEHETGKFQGISKRIYKDFSKAERLIALNSPLMQFCMYACMILISWIGAKAIIASGNNAALGLTTGNLTALITYAMQILTSLMMLSMVFAMITIAGSSAQRIAEVLQEKTDITNSENPVYEVKNGEIEFENVDFVYASKADRKVLEHINFHVESGQTVGIIGGTGSSKTSLVQLIPRLYDVSSGKLTLGGVDVKQYDLDTLHHAVAMVLQKNELFSGTIAENLRWGNEGATMEEIQEACRLAQADEFICAMPDGYDTWLEQGGTNVSGGQKQRLCIARALLKNPKVLILDDSTSAVDTHTDALIQKSLRKYLPQTTKIIIAQRISSVQHADLILVMDDGKIAAVGKHEELLKSCDIYREVYESQQNTQKGAR</sequence>
<evidence type="ECO:0000256" key="5">
    <source>
        <dbReference type="ARBA" id="ARBA00022741"/>
    </source>
</evidence>
<feature type="domain" description="ABC transporter" evidence="10">
    <location>
        <begin position="338"/>
        <end position="574"/>
    </location>
</feature>
<dbReference type="CDD" id="cd18548">
    <property type="entry name" value="ABC_6TM_Tm287_like"/>
    <property type="match status" value="1"/>
</dbReference>
<dbReference type="InterPro" id="IPR036640">
    <property type="entry name" value="ABC1_TM_sf"/>
</dbReference>
<dbReference type="PANTHER" id="PTHR43394">
    <property type="entry name" value="ATP-DEPENDENT PERMEASE MDL1, MITOCHONDRIAL"/>
    <property type="match status" value="1"/>
</dbReference>
<feature type="transmembrane region" description="Helical" evidence="9">
    <location>
        <begin position="134"/>
        <end position="152"/>
    </location>
</feature>
<comment type="caution">
    <text evidence="12">The sequence shown here is derived from an EMBL/GenBank/DDBJ whole genome shotgun (WGS) entry which is preliminary data.</text>
</comment>
<dbReference type="Pfam" id="PF00664">
    <property type="entry name" value="ABC_membrane"/>
    <property type="match status" value="1"/>
</dbReference>
<dbReference type="SMART" id="SM00382">
    <property type="entry name" value="AAA"/>
    <property type="match status" value="1"/>
</dbReference>
<evidence type="ECO:0000256" key="8">
    <source>
        <dbReference type="ARBA" id="ARBA00023136"/>
    </source>
</evidence>
<keyword evidence="3" id="KW-1003">Cell membrane</keyword>
<dbReference type="AlphaFoldDB" id="A0AA41FJD2"/>
<dbReference type="SUPFAM" id="SSF90123">
    <property type="entry name" value="ABC transporter transmembrane region"/>
    <property type="match status" value="1"/>
</dbReference>
<keyword evidence="2" id="KW-0813">Transport</keyword>
<keyword evidence="5" id="KW-0547">Nucleotide-binding</keyword>